<dbReference type="Proteomes" id="UP000622475">
    <property type="component" value="Unassembled WGS sequence"/>
</dbReference>
<organism evidence="3 4">
    <name type="scientific">Mucilaginibacter myungsuensis</name>
    <dbReference type="NCBI Taxonomy" id="649104"/>
    <lineage>
        <taxon>Bacteria</taxon>
        <taxon>Pseudomonadati</taxon>
        <taxon>Bacteroidota</taxon>
        <taxon>Sphingobacteriia</taxon>
        <taxon>Sphingobacteriales</taxon>
        <taxon>Sphingobacteriaceae</taxon>
        <taxon>Mucilaginibacter</taxon>
    </lineage>
</organism>
<dbReference type="Pfam" id="PF08327">
    <property type="entry name" value="AHSA1"/>
    <property type="match status" value="1"/>
</dbReference>
<dbReference type="InterPro" id="IPR013538">
    <property type="entry name" value="ASHA1/2-like_C"/>
</dbReference>
<accession>A0A929PYZ8</accession>
<name>A0A929PYZ8_9SPHI</name>
<comment type="similarity">
    <text evidence="1">Belongs to the AHA1 family.</text>
</comment>
<proteinExistence type="inferred from homology"/>
<reference evidence="3" key="1">
    <citation type="submission" date="2020-10" db="EMBL/GenBank/DDBJ databases">
        <title>Mucilaginibacter mali sp. nov., isolated from rhizosphere soil of apple orchard.</title>
        <authorList>
            <person name="Lee J.-S."/>
            <person name="Kim H.S."/>
            <person name="Kim J.-S."/>
        </authorList>
    </citation>
    <scope>NUCLEOTIDE SEQUENCE</scope>
    <source>
        <strain evidence="3">KCTC 22746</strain>
    </source>
</reference>
<evidence type="ECO:0000259" key="2">
    <source>
        <dbReference type="Pfam" id="PF08327"/>
    </source>
</evidence>
<dbReference type="Gene3D" id="3.30.530.20">
    <property type="match status" value="1"/>
</dbReference>
<evidence type="ECO:0000256" key="1">
    <source>
        <dbReference type="ARBA" id="ARBA00006817"/>
    </source>
</evidence>
<evidence type="ECO:0000313" key="4">
    <source>
        <dbReference type="Proteomes" id="UP000622475"/>
    </source>
</evidence>
<dbReference type="InterPro" id="IPR023393">
    <property type="entry name" value="START-like_dom_sf"/>
</dbReference>
<gene>
    <name evidence="3" type="ORF">IRJ16_19005</name>
</gene>
<sequence length="156" mass="18457">MSELQDFLTETAERQIFSTRVIDFPIEAVYEAWTNPEQLPIWWGPNGFTNTFHVFDHQPGGRWSYTMHGPNGVGNYANEAYWLEIVPLKSIVWDRDSHPLFRTYVGFVDLIGKTQINWTMAFHEQREYEVIVKFAPEKNEENLDRLEQFLRQEAVE</sequence>
<dbReference type="EMBL" id="JADFFL010000009">
    <property type="protein sequence ID" value="MBE9663980.1"/>
    <property type="molecule type" value="Genomic_DNA"/>
</dbReference>
<keyword evidence="4" id="KW-1185">Reference proteome</keyword>
<protein>
    <submittedName>
        <fullName evidence="3">SRPBCC domain-containing protein</fullName>
    </submittedName>
</protein>
<comment type="caution">
    <text evidence="3">The sequence shown here is derived from an EMBL/GenBank/DDBJ whole genome shotgun (WGS) entry which is preliminary data.</text>
</comment>
<evidence type="ECO:0000313" key="3">
    <source>
        <dbReference type="EMBL" id="MBE9663980.1"/>
    </source>
</evidence>
<dbReference type="SUPFAM" id="SSF55961">
    <property type="entry name" value="Bet v1-like"/>
    <property type="match status" value="1"/>
</dbReference>
<feature type="domain" description="Activator of Hsp90 ATPase homologue 1/2-like C-terminal" evidence="2">
    <location>
        <begin position="23"/>
        <end position="150"/>
    </location>
</feature>
<dbReference type="AlphaFoldDB" id="A0A929PYZ8"/>
<dbReference type="RefSeq" id="WP_194113230.1">
    <property type="nucleotide sequence ID" value="NZ_JADFFL010000009.1"/>
</dbReference>